<dbReference type="SUPFAM" id="SSF56935">
    <property type="entry name" value="Porins"/>
    <property type="match status" value="1"/>
</dbReference>
<dbReference type="PROSITE" id="PS00330">
    <property type="entry name" value="HEMOLYSIN_CALCIUM"/>
    <property type="match status" value="2"/>
</dbReference>
<dbReference type="Pfam" id="PF00353">
    <property type="entry name" value="HemolysinCabind"/>
    <property type="match status" value="4"/>
</dbReference>
<dbReference type="SUPFAM" id="SSF51120">
    <property type="entry name" value="beta-Roll"/>
    <property type="match status" value="1"/>
</dbReference>
<reference evidence="8" key="1">
    <citation type="submission" date="2017-11" db="EMBL/GenBank/DDBJ databases">
        <authorList>
            <person name="Kuznetsova I."/>
            <person name="Sazanova A."/>
            <person name="Chirak E."/>
            <person name="Safronova V."/>
            <person name="Willems A."/>
        </authorList>
    </citation>
    <scope>NUCLEOTIDE SEQUENCE [LARGE SCALE GENOMIC DNA]</scope>
    <source>
        <strain evidence="8">STM 196</strain>
    </source>
</reference>
<dbReference type="InterPro" id="IPR050557">
    <property type="entry name" value="RTX_toxin/Mannuronan_C5-epim"/>
</dbReference>
<dbReference type="OrthoDB" id="8283528at2"/>
<evidence type="ECO:0008006" key="9">
    <source>
        <dbReference type="Google" id="ProtNLM"/>
    </source>
</evidence>
<keyword evidence="4" id="KW-0472">Membrane</keyword>
<keyword evidence="3" id="KW-0964">Secreted</keyword>
<evidence type="ECO:0000256" key="1">
    <source>
        <dbReference type="ARBA" id="ARBA00004442"/>
    </source>
</evidence>
<evidence type="ECO:0000256" key="3">
    <source>
        <dbReference type="ARBA" id="ARBA00022525"/>
    </source>
</evidence>
<protein>
    <recommendedName>
        <fullName evidence="9">Calcium-binding protein</fullName>
    </recommendedName>
</protein>
<proteinExistence type="predicted"/>
<accession>A0A2P7BP49</accession>
<evidence type="ECO:0000256" key="6">
    <source>
        <dbReference type="SAM" id="MobiDB-lite"/>
    </source>
</evidence>
<dbReference type="InterPro" id="IPR036942">
    <property type="entry name" value="Beta-barrel_TonB_sf"/>
</dbReference>
<evidence type="ECO:0000256" key="5">
    <source>
        <dbReference type="ARBA" id="ARBA00023237"/>
    </source>
</evidence>
<dbReference type="GO" id="GO:0005509">
    <property type="term" value="F:calcium ion binding"/>
    <property type="evidence" value="ECO:0007669"/>
    <property type="project" value="InterPro"/>
</dbReference>
<keyword evidence="8" id="KW-1185">Reference proteome</keyword>
<dbReference type="Gene3D" id="2.150.10.10">
    <property type="entry name" value="Serralysin-like metalloprotease, C-terminal"/>
    <property type="match status" value="3"/>
</dbReference>
<dbReference type="GO" id="GO:0005576">
    <property type="term" value="C:extracellular region"/>
    <property type="evidence" value="ECO:0007669"/>
    <property type="project" value="UniProtKB-SubCell"/>
</dbReference>
<evidence type="ECO:0000256" key="2">
    <source>
        <dbReference type="ARBA" id="ARBA00004613"/>
    </source>
</evidence>
<dbReference type="AlphaFoldDB" id="A0A2P7BP49"/>
<sequence>MVAPAGHWTISTTAVPTQQSQFNLATGMGHGGHAEGDFIRNIEVIRGSAFGDTMIGNDGDNKLYGNEGNDTLKGGGGEDHLIGSEGNDILQGGDGDDLIEGREGADQIDGGAGQDTMVLYSFEDVPGGVTVDLAAGTASGGAVDPGDTFRNIEGVNATQYNDFLYGDENDNIFTGYEGGDIIDGKGGSDTVVYNGAWIGGDGSGYGVGVSVDLAASRVSGAAASYDRITSIENAIGSVYRDALGGSDVSNYLSGRGGNDSLSGEGGDDVLGYKKDNWGIDLNVTNLFDKDYASGCQGLLVCSYGEGRKALLKAHVTW</sequence>
<dbReference type="InterPro" id="IPR001343">
    <property type="entry name" value="Hemolysn_Ca-bd"/>
</dbReference>
<evidence type="ECO:0000313" key="8">
    <source>
        <dbReference type="Proteomes" id="UP000241444"/>
    </source>
</evidence>
<evidence type="ECO:0000313" key="7">
    <source>
        <dbReference type="EMBL" id="PSH68237.1"/>
    </source>
</evidence>
<name>A0A2P7BP49_9HYPH</name>
<dbReference type="PRINTS" id="PR00313">
    <property type="entry name" value="CABNDNGRPT"/>
</dbReference>
<gene>
    <name evidence="7" type="ORF">CU102_15100</name>
</gene>
<evidence type="ECO:0000256" key="4">
    <source>
        <dbReference type="ARBA" id="ARBA00023136"/>
    </source>
</evidence>
<dbReference type="GO" id="GO:0009279">
    <property type="term" value="C:cell outer membrane"/>
    <property type="evidence" value="ECO:0007669"/>
    <property type="project" value="UniProtKB-SubCell"/>
</dbReference>
<dbReference type="InterPro" id="IPR018511">
    <property type="entry name" value="Hemolysin-typ_Ca-bd_CS"/>
</dbReference>
<dbReference type="PANTHER" id="PTHR38340">
    <property type="entry name" value="S-LAYER PROTEIN"/>
    <property type="match status" value="1"/>
</dbReference>
<dbReference type="InterPro" id="IPR011049">
    <property type="entry name" value="Serralysin-like_metalloprot_C"/>
</dbReference>
<keyword evidence="5" id="KW-0998">Cell outer membrane</keyword>
<dbReference type="EMBL" id="PGGO01000010">
    <property type="protein sequence ID" value="PSH68237.1"/>
    <property type="molecule type" value="Genomic_DNA"/>
</dbReference>
<feature type="region of interest" description="Disordered" evidence="6">
    <location>
        <begin position="66"/>
        <end position="110"/>
    </location>
</feature>
<comment type="subcellular location">
    <subcellularLocation>
        <location evidence="1">Cell outer membrane</location>
    </subcellularLocation>
    <subcellularLocation>
        <location evidence="2">Secreted</location>
    </subcellularLocation>
</comment>
<dbReference type="Proteomes" id="UP000241444">
    <property type="component" value="Unassembled WGS sequence"/>
</dbReference>
<organism evidence="7 8">
    <name type="scientific">Phyllobacterium brassicacearum</name>
    <dbReference type="NCBI Taxonomy" id="314235"/>
    <lineage>
        <taxon>Bacteria</taxon>
        <taxon>Pseudomonadati</taxon>
        <taxon>Pseudomonadota</taxon>
        <taxon>Alphaproteobacteria</taxon>
        <taxon>Hyphomicrobiales</taxon>
        <taxon>Phyllobacteriaceae</taxon>
        <taxon>Phyllobacterium</taxon>
    </lineage>
</organism>
<dbReference type="Gene3D" id="2.40.170.20">
    <property type="entry name" value="TonB-dependent receptor, beta-barrel domain"/>
    <property type="match status" value="1"/>
</dbReference>
<comment type="caution">
    <text evidence="7">The sequence shown here is derived from an EMBL/GenBank/DDBJ whole genome shotgun (WGS) entry which is preliminary data.</text>
</comment>
<dbReference type="PANTHER" id="PTHR38340:SF1">
    <property type="entry name" value="S-LAYER PROTEIN"/>
    <property type="match status" value="1"/>
</dbReference>